<feature type="transmembrane region" description="Helical" evidence="8">
    <location>
        <begin position="287"/>
        <end position="312"/>
    </location>
</feature>
<dbReference type="GO" id="GO:0055085">
    <property type="term" value="P:transmembrane transport"/>
    <property type="evidence" value="ECO:0007669"/>
    <property type="project" value="InterPro"/>
</dbReference>
<comment type="caution">
    <text evidence="10">The sequence shown here is derived from an EMBL/GenBank/DDBJ whole genome shotgun (WGS) entry which is preliminary data.</text>
</comment>
<keyword evidence="4" id="KW-0997">Cell inner membrane</keyword>
<name>A0A2W2B8C9_9HYPH</name>
<evidence type="ECO:0000313" key="10">
    <source>
        <dbReference type="EMBL" id="PZF76554.1"/>
    </source>
</evidence>
<protein>
    <submittedName>
        <fullName evidence="10">ABC transporter permease</fullName>
    </submittedName>
</protein>
<dbReference type="Proteomes" id="UP000248795">
    <property type="component" value="Unassembled WGS sequence"/>
</dbReference>
<accession>A0A2W2B8C9</accession>
<dbReference type="AlphaFoldDB" id="A0A2W2B8C9"/>
<dbReference type="InterPro" id="IPR035906">
    <property type="entry name" value="MetI-like_sf"/>
</dbReference>
<proteinExistence type="predicted"/>
<feature type="transmembrane region" description="Helical" evidence="8">
    <location>
        <begin position="370"/>
        <end position="391"/>
    </location>
</feature>
<dbReference type="EMBL" id="QKVK01000005">
    <property type="protein sequence ID" value="PZF76554.1"/>
    <property type="molecule type" value="Genomic_DNA"/>
</dbReference>
<dbReference type="PANTHER" id="PTHR43357">
    <property type="entry name" value="INNER MEMBRANE ABC TRANSPORTER PERMEASE PROTEIN YDCV"/>
    <property type="match status" value="1"/>
</dbReference>
<dbReference type="RefSeq" id="WP_111198791.1">
    <property type="nucleotide sequence ID" value="NZ_QKVK01000005.1"/>
</dbReference>
<feature type="transmembrane region" description="Helical" evidence="8">
    <location>
        <begin position="193"/>
        <end position="214"/>
    </location>
</feature>
<feature type="transmembrane region" description="Helical" evidence="8">
    <location>
        <begin position="240"/>
        <end position="263"/>
    </location>
</feature>
<evidence type="ECO:0000259" key="9">
    <source>
        <dbReference type="PROSITE" id="PS50928"/>
    </source>
</evidence>
<evidence type="ECO:0000256" key="8">
    <source>
        <dbReference type="SAM" id="Phobius"/>
    </source>
</evidence>
<feature type="transmembrane region" description="Helical" evidence="8">
    <location>
        <begin position="460"/>
        <end position="483"/>
    </location>
</feature>
<dbReference type="PROSITE" id="PS50928">
    <property type="entry name" value="ABC_TM1"/>
    <property type="match status" value="2"/>
</dbReference>
<reference evidence="11" key="1">
    <citation type="submission" date="2018-06" db="EMBL/GenBank/DDBJ databases">
        <title>Aestuariibacter litoralis strain KCTC 52945T.</title>
        <authorList>
            <person name="Li X."/>
            <person name="Salam N."/>
            <person name="Li J.-L."/>
            <person name="Chen Y.-M."/>
            <person name="Yang Z.-W."/>
            <person name="Zhang L.-Y."/>
            <person name="Han M.-X."/>
            <person name="Xiao M."/>
            <person name="Li W.-J."/>
        </authorList>
    </citation>
    <scope>NUCLEOTIDE SEQUENCE [LARGE SCALE GENOMIC DNA]</scope>
    <source>
        <strain evidence="11">KCTC 52945</strain>
    </source>
</reference>
<evidence type="ECO:0000256" key="5">
    <source>
        <dbReference type="ARBA" id="ARBA00022692"/>
    </source>
</evidence>
<feature type="transmembrane region" description="Helical" evidence="8">
    <location>
        <begin position="130"/>
        <end position="154"/>
    </location>
</feature>
<keyword evidence="7 8" id="KW-0472">Membrane</keyword>
<evidence type="ECO:0000256" key="4">
    <source>
        <dbReference type="ARBA" id="ARBA00022519"/>
    </source>
</evidence>
<dbReference type="InterPro" id="IPR000515">
    <property type="entry name" value="MetI-like"/>
</dbReference>
<feature type="domain" description="ABC transmembrane type-1" evidence="9">
    <location>
        <begin position="338"/>
        <end position="523"/>
    </location>
</feature>
<evidence type="ECO:0000313" key="11">
    <source>
        <dbReference type="Proteomes" id="UP000248795"/>
    </source>
</evidence>
<sequence length="532" mass="55421">MTRLGAAPLLLFWALPLLAGLAMLLPAAGDSEAWRMALAHPQLWPALALSLGTGAISTLLALALTLTLLAGLYRSRLWYSLQSLAAAGLAIPHLAFAIGFGFLVMPSGLLARLVIGGEAPPQWVTVQDPWGLTLSLALALKELPFLLTAGLGILSRGDAALRLRQACRAAASLGHSPGSAFLRVVLPPLLKDLRWPLVIVFVYGATVVDMALVLGPTQPPTLAVVIWHALNDVDTAMNGMGLAMVLLLTAALALLLGGVALVLRQAHGPLHRLLTVGPSSLRAPRGLAALVGAFALAILVLAMVVLVILSLAPRWPYPALLPPAADGAAWMKVTAAPLWLSLTLSLAAAITAVMLAMMWFETQAPSRDRWVIGLALVALALPQMASAGGQYRLFLPLGLTGTLAGLFLAHLTPVAAYVLIVLAGPWRSFDGRYVAAGRALSASRMRALLAVKLPLLKAPLLTAAAIGFAVSIAQYVPAQLIAAGRFSTLPMEAVTLAAGGNRALTAAFALALAAPPLIAFLAAALLGRPRWR</sequence>
<evidence type="ECO:0000256" key="7">
    <source>
        <dbReference type="ARBA" id="ARBA00023136"/>
    </source>
</evidence>
<keyword evidence="3" id="KW-1003">Cell membrane</keyword>
<organism evidence="10 11">
    <name type="scientific">Aestuariivirga litoralis</name>
    <dbReference type="NCBI Taxonomy" id="2650924"/>
    <lineage>
        <taxon>Bacteria</taxon>
        <taxon>Pseudomonadati</taxon>
        <taxon>Pseudomonadota</taxon>
        <taxon>Alphaproteobacteria</taxon>
        <taxon>Hyphomicrobiales</taxon>
        <taxon>Aestuariivirgaceae</taxon>
        <taxon>Aestuariivirga</taxon>
    </lineage>
</organism>
<dbReference type="GO" id="GO:0005886">
    <property type="term" value="C:plasma membrane"/>
    <property type="evidence" value="ECO:0007669"/>
    <property type="project" value="UniProtKB-SubCell"/>
</dbReference>
<dbReference type="PANTHER" id="PTHR43357:SF4">
    <property type="entry name" value="INNER MEMBRANE ABC TRANSPORTER PERMEASE PROTEIN YDCV"/>
    <property type="match status" value="1"/>
</dbReference>
<keyword evidence="6 8" id="KW-1133">Transmembrane helix</keyword>
<feature type="transmembrane region" description="Helical" evidence="8">
    <location>
        <begin position="403"/>
        <end position="423"/>
    </location>
</feature>
<evidence type="ECO:0000256" key="1">
    <source>
        <dbReference type="ARBA" id="ARBA00004429"/>
    </source>
</evidence>
<dbReference type="Gene3D" id="1.10.3720.10">
    <property type="entry name" value="MetI-like"/>
    <property type="match status" value="2"/>
</dbReference>
<dbReference type="SUPFAM" id="SSF161098">
    <property type="entry name" value="MetI-like"/>
    <property type="match status" value="2"/>
</dbReference>
<feature type="transmembrane region" description="Helical" evidence="8">
    <location>
        <begin position="43"/>
        <end position="72"/>
    </location>
</feature>
<evidence type="ECO:0000256" key="2">
    <source>
        <dbReference type="ARBA" id="ARBA00022448"/>
    </source>
</evidence>
<feature type="domain" description="ABC transmembrane type-1" evidence="9">
    <location>
        <begin position="43"/>
        <end position="257"/>
    </location>
</feature>
<keyword evidence="11" id="KW-1185">Reference proteome</keyword>
<gene>
    <name evidence="10" type="ORF">DK847_12160</name>
</gene>
<feature type="transmembrane region" description="Helical" evidence="8">
    <location>
        <begin position="503"/>
        <end position="526"/>
    </location>
</feature>
<evidence type="ECO:0000256" key="6">
    <source>
        <dbReference type="ARBA" id="ARBA00022989"/>
    </source>
</evidence>
<feature type="transmembrane region" description="Helical" evidence="8">
    <location>
        <begin position="84"/>
        <end position="110"/>
    </location>
</feature>
<keyword evidence="2" id="KW-0813">Transport</keyword>
<keyword evidence="5 8" id="KW-0812">Transmembrane</keyword>
<comment type="subcellular location">
    <subcellularLocation>
        <location evidence="1">Cell inner membrane</location>
        <topology evidence="1">Multi-pass membrane protein</topology>
    </subcellularLocation>
</comment>
<evidence type="ECO:0000256" key="3">
    <source>
        <dbReference type="ARBA" id="ARBA00022475"/>
    </source>
</evidence>
<feature type="transmembrane region" description="Helical" evidence="8">
    <location>
        <begin position="338"/>
        <end position="358"/>
    </location>
</feature>